<evidence type="ECO:0000256" key="1">
    <source>
        <dbReference type="RuleBase" id="RU363098"/>
    </source>
</evidence>
<dbReference type="InterPro" id="IPR007855">
    <property type="entry name" value="RDRP"/>
</dbReference>
<dbReference type="InterPro" id="IPR057596">
    <property type="entry name" value="RDRP_core"/>
</dbReference>
<dbReference type="GO" id="GO:0003723">
    <property type="term" value="F:RNA binding"/>
    <property type="evidence" value="ECO:0007669"/>
    <property type="project" value="UniProtKB-KW"/>
</dbReference>
<comment type="function">
    <text evidence="1">Probably involved in the RNA silencing pathway and required for the generation of small interfering RNAs (siRNAs).</text>
</comment>
<dbReference type="Proteomes" id="UP001630127">
    <property type="component" value="Unassembled WGS sequence"/>
</dbReference>
<accession>A0ABD2Y893</accession>
<dbReference type="EC" id="2.7.7.48" evidence="1"/>
<reference evidence="3 4" key="1">
    <citation type="submission" date="2024-11" db="EMBL/GenBank/DDBJ databases">
        <title>A near-complete genome assembly of Cinchona calisaya.</title>
        <authorList>
            <person name="Lian D.C."/>
            <person name="Zhao X.W."/>
            <person name="Wei L."/>
        </authorList>
    </citation>
    <scope>NUCLEOTIDE SEQUENCE [LARGE SCALE GENOMIC DNA]</scope>
    <source>
        <tissue evidence="3">Nenye</tissue>
    </source>
</reference>
<keyword evidence="1" id="KW-0696">RNA-directed RNA polymerase</keyword>
<evidence type="ECO:0000259" key="2">
    <source>
        <dbReference type="Pfam" id="PF05183"/>
    </source>
</evidence>
<dbReference type="PANTHER" id="PTHR23079">
    <property type="entry name" value="RNA-DEPENDENT RNA POLYMERASE"/>
    <property type="match status" value="1"/>
</dbReference>
<feature type="domain" description="RDRP core" evidence="2">
    <location>
        <begin position="87"/>
        <end position="201"/>
    </location>
</feature>
<organism evidence="3 4">
    <name type="scientific">Cinchona calisaya</name>
    <dbReference type="NCBI Taxonomy" id="153742"/>
    <lineage>
        <taxon>Eukaryota</taxon>
        <taxon>Viridiplantae</taxon>
        <taxon>Streptophyta</taxon>
        <taxon>Embryophyta</taxon>
        <taxon>Tracheophyta</taxon>
        <taxon>Spermatophyta</taxon>
        <taxon>Magnoliopsida</taxon>
        <taxon>eudicotyledons</taxon>
        <taxon>Gunneridae</taxon>
        <taxon>Pentapetalae</taxon>
        <taxon>asterids</taxon>
        <taxon>lamiids</taxon>
        <taxon>Gentianales</taxon>
        <taxon>Rubiaceae</taxon>
        <taxon>Cinchonoideae</taxon>
        <taxon>Cinchoneae</taxon>
        <taxon>Cinchona</taxon>
    </lineage>
</organism>
<dbReference type="Pfam" id="PF05183">
    <property type="entry name" value="RdRP"/>
    <property type="match status" value="1"/>
</dbReference>
<dbReference type="AlphaFoldDB" id="A0ABD2Y893"/>
<proteinExistence type="inferred from homology"/>
<dbReference type="GO" id="GO:0031047">
    <property type="term" value="P:regulatory ncRNA-mediated gene silencing"/>
    <property type="evidence" value="ECO:0007669"/>
    <property type="project" value="UniProtKB-KW"/>
</dbReference>
<gene>
    <name evidence="3" type="ORF">ACH5RR_036479</name>
</gene>
<dbReference type="PANTHER" id="PTHR23079:SF1">
    <property type="entry name" value="RNA-DEPENDENT RNA POLYMERASE 1"/>
    <property type="match status" value="1"/>
</dbReference>
<keyword evidence="1" id="KW-0808">Transferase</keyword>
<sequence>MTFSTLALHDVAFSEKLLRRLTGLRKLRCVVSESQLYGRSNIQFPGFAFLQNLASLALSTDDDRTEESLQFEVLAFSYRAFCDYVEQASAMDYTPAPPSTQLDHEVMIELSSTTNYIVTDSLGIIANAHTVFADQEPMKAMSEPCLGLARLFSIAIDFPKTAVPAEIPSHLRVEEYPDFMEKPGKTTYESKDVIGKLFREVKDIAPHTSSIRLFTKEMARRSYNPDLEVDGFVDYID</sequence>
<evidence type="ECO:0000313" key="4">
    <source>
        <dbReference type="Proteomes" id="UP001630127"/>
    </source>
</evidence>
<keyword evidence="4" id="KW-1185">Reference proteome</keyword>
<dbReference type="EMBL" id="JBJUIK010000015">
    <property type="protein sequence ID" value="KAL3502030.1"/>
    <property type="molecule type" value="Genomic_DNA"/>
</dbReference>
<keyword evidence="1" id="KW-0548">Nucleotidyltransferase</keyword>
<comment type="caution">
    <text evidence="3">The sequence shown here is derived from an EMBL/GenBank/DDBJ whole genome shotgun (WGS) entry which is preliminary data.</text>
</comment>
<comment type="catalytic activity">
    <reaction evidence="1">
        <text>RNA(n) + a ribonucleoside 5'-triphosphate = RNA(n+1) + diphosphate</text>
        <dbReference type="Rhea" id="RHEA:21248"/>
        <dbReference type="Rhea" id="RHEA-COMP:14527"/>
        <dbReference type="Rhea" id="RHEA-COMP:17342"/>
        <dbReference type="ChEBI" id="CHEBI:33019"/>
        <dbReference type="ChEBI" id="CHEBI:61557"/>
        <dbReference type="ChEBI" id="CHEBI:140395"/>
        <dbReference type="EC" id="2.7.7.48"/>
    </reaction>
</comment>
<dbReference type="GO" id="GO:0003968">
    <property type="term" value="F:RNA-directed RNA polymerase activity"/>
    <property type="evidence" value="ECO:0007669"/>
    <property type="project" value="UniProtKB-KW"/>
</dbReference>
<keyword evidence="1" id="KW-0694">RNA-binding</keyword>
<evidence type="ECO:0000313" key="3">
    <source>
        <dbReference type="EMBL" id="KAL3502030.1"/>
    </source>
</evidence>
<keyword evidence="1" id="KW-0943">RNA-mediated gene silencing</keyword>
<name>A0ABD2Y893_9GENT</name>
<comment type="similarity">
    <text evidence="1">Belongs to the RdRP family.</text>
</comment>
<protein>
    <recommendedName>
        <fullName evidence="1">RNA-dependent RNA polymerase</fullName>
        <ecNumber evidence="1">2.7.7.48</ecNumber>
    </recommendedName>
</protein>